<protein>
    <submittedName>
        <fullName evidence="10">NADH dehydrogenase (Quinone)</fullName>
        <ecNumber evidence="10">1.6.99.5</ecNumber>
    </submittedName>
</protein>
<gene>
    <name evidence="10" type="ordered locus">Thicy_1225</name>
</gene>
<dbReference type="EC" id="1.6.99.5" evidence="10"/>
<dbReference type="KEGG" id="tcy:Thicy_1225"/>
<feature type="transmembrane region" description="Helical" evidence="8">
    <location>
        <begin position="408"/>
        <end position="427"/>
    </location>
</feature>
<dbReference type="PANTHER" id="PTHR42703">
    <property type="entry name" value="NADH DEHYDROGENASE"/>
    <property type="match status" value="1"/>
</dbReference>
<dbReference type="GO" id="GO:0016491">
    <property type="term" value="F:oxidoreductase activity"/>
    <property type="evidence" value="ECO:0007669"/>
    <property type="project" value="UniProtKB-KW"/>
</dbReference>
<name>F6D8Z2_THICA</name>
<feature type="transmembrane region" description="Helical" evidence="8">
    <location>
        <begin position="29"/>
        <end position="49"/>
    </location>
</feature>
<keyword evidence="3" id="KW-1003">Cell membrane</keyword>
<feature type="transmembrane region" description="Helical" evidence="8">
    <location>
        <begin position="463"/>
        <end position="485"/>
    </location>
</feature>
<dbReference type="PRINTS" id="PR01437">
    <property type="entry name" value="NUOXDRDTASE4"/>
</dbReference>
<keyword evidence="6 8" id="KW-0472">Membrane</keyword>
<feature type="transmembrane region" description="Helical" evidence="8">
    <location>
        <begin position="128"/>
        <end position="146"/>
    </location>
</feature>
<feature type="transmembrane region" description="Helical" evidence="8">
    <location>
        <begin position="234"/>
        <end position="252"/>
    </location>
</feature>
<feature type="transmembrane region" description="Helical" evidence="8">
    <location>
        <begin position="79"/>
        <end position="97"/>
    </location>
</feature>
<dbReference type="InterPro" id="IPR050586">
    <property type="entry name" value="CPA3_Na-H_Antiporter_D"/>
</dbReference>
<keyword evidence="4 7" id="KW-0812">Transmembrane</keyword>
<comment type="similarity">
    <text evidence="2">Belongs to the CPA3 antiporters (TC 2.A.63) subunit D family.</text>
</comment>
<evidence type="ECO:0000256" key="6">
    <source>
        <dbReference type="ARBA" id="ARBA00023136"/>
    </source>
</evidence>
<evidence type="ECO:0000256" key="7">
    <source>
        <dbReference type="RuleBase" id="RU000320"/>
    </source>
</evidence>
<sequence>MNALIPALVLLPLIAGGFAALFKPQARLITGLAGLAMMILLILLSLDAWGVGEYQGVWMLGGWERPLGIAWYLDDLAHLMLLLVGVVSLAIFAHAAFDKDSSEHLWGLWLGGWGAINALILSNDLFNIYVTIELLGLVAVALVAVSTKAGAAAAAVRYLIISLTGSMFFLLGVALVYGQYGRLDLIGLADVVENNWVTHFAWSMMLIGLLAKTAAWPLHGWLPLAHSRAPTAGSALLSALVIKASLYLMWRLATQPFALLNSELLAVLFAVLGSMAIFWGSWRAWKTPLLKELIAWSTVAQVGYLLIGLAIIFHPASHLEVIFGFNPALMLFWLMAAHALTKAGVFLVAGNLIQLTHSYQLRDQVIVLSNSPLTLWTLGLATVALAGLPLTLGFLGKWWLLESSLLLGHYWLLAPLILGGVFALAYMGRLLQPALELSLLCQLAPKNADGSAPQCVNERQLSWPLLAVPLILVLAVWVLALWPVYPWGASL</sequence>
<feature type="transmembrane region" description="Helical" evidence="8">
    <location>
        <begin position="294"/>
        <end position="316"/>
    </location>
</feature>
<feature type="transmembrane region" description="Helical" evidence="8">
    <location>
        <begin position="104"/>
        <end position="122"/>
    </location>
</feature>
<evidence type="ECO:0000256" key="3">
    <source>
        <dbReference type="ARBA" id="ARBA00022475"/>
    </source>
</evidence>
<dbReference type="GO" id="GO:0008137">
    <property type="term" value="F:NADH dehydrogenase (ubiquinone) activity"/>
    <property type="evidence" value="ECO:0007669"/>
    <property type="project" value="InterPro"/>
</dbReference>
<evidence type="ECO:0000256" key="4">
    <source>
        <dbReference type="ARBA" id="ARBA00022692"/>
    </source>
</evidence>
<dbReference type="GO" id="GO:0042773">
    <property type="term" value="P:ATP synthesis coupled electron transport"/>
    <property type="evidence" value="ECO:0007669"/>
    <property type="project" value="InterPro"/>
</dbReference>
<evidence type="ECO:0000256" key="5">
    <source>
        <dbReference type="ARBA" id="ARBA00022989"/>
    </source>
</evidence>
<feature type="transmembrane region" description="Helical" evidence="8">
    <location>
        <begin position="373"/>
        <end position="396"/>
    </location>
</feature>
<dbReference type="Proteomes" id="UP000009232">
    <property type="component" value="Chromosome"/>
</dbReference>
<proteinExistence type="inferred from homology"/>
<feature type="transmembrane region" description="Helical" evidence="8">
    <location>
        <begin position="158"/>
        <end position="180"/>
    </location>
</feature>
<comment type="subcellular location">
    <subcellularLocation>
        <location evidence="1">Cell membrane</location>
        <topology evidence="1">Multi-pass membrane protein</topology>
    </subcellularLocation>
    <subcellularLocation>
        <location evidence="7">Membrane</location>
        <topology evidence="7">Multi-pass membrane protein</topology>
    </subcellularLocation>
</comment>
<keyword evidence="10" id="KW-0560">Oxidoreductase</keyword>
<dbReference type="Pfam" id="PF00361">
    <property type="entry name" value="Proton_antipo_M"/>
    <property type="match status" value="1"/>
</dbReference>
<feature type="transmembrane region" description="Helical" evidence="8">
    <location>
        <begin position="200"/>
        <end position="222"/>
    </location>
</feature>
<dbReference type="InterPro" id="IPR003918">
    <property type="entry name" value="NADH_UbQ_OxRdtase"/>
</dbReference>
<dbReference type="AlphaFoldDB" id="F6D8Z2"/>
<reference evidence="10 11" key="1">
    <citation type="submission" date="2011-05" db="EMBL/GenBank/DDBJ databases">
        <title>Complete sequence of Thioalkalimicrobium cyclicum ALM1.</title>
        <authorList>
            <consortium name="US DOE Joint Genome Institute"/>
            <person name="Lucas S."/>
            <person name="Han J."/>
            <person name="Lapidus A."/>
            <person name="Cheng J.-F."/>
            <person name="Goodwin L."/>
            <person name="Pitluck S."/>
            <person name="Peters L."/>
            <person name="Mikhailova N."/>
            <person name="Davenport K."/>
            <person name="Han C."/>
            <person name="Tapia R."/>
            <person name="Land M."/>
            <person name="Hauser L."/>
            <person name="Kyrpides N."/>
            <person name="Ivanova N."/>
            <person name="Pagani I."/>
            <person name="Kappler U."/>
            <person name="Woyke T."/>
        </authorList>
    </citation>
    <scope>NUCLEOTIDE SEQUENCE [LARGE SCALE GENOMIC DNA]</scope>
    <source>
        <strain evidence="11">DSM 14477 / JCM 11371 / ALM1</strain>
    </source>
</reference>
<dbReference type="PANTHER" id="PTHR42703:SF1">
    <property type="entry name" value="NA(+)_H(+) ANTIPORTER SUBUNIT D1"/>
    <property type="match status" value="1"/>
</dbReference>
<evidence type="ECO:0000313" key="11">
    <source>
        <dbReference type="Proteomes" id="UP000009232"/>
    </source>
</evidence>
<feature type="transmembrane region" description="Helical" evidence="8">
    <location>
        <begin position="328"/>
        <end position="353"/>
    </location>
</feature>
<evidence type="ECO:0000259" key="9">
    <source>
        <dbReference type="Pfam" id="PF00361"/>
    </source>
</evidence>
<feature type="domain" description="NADH:quinone oxidoreductase/Mrp antiporter transmembrane" evidence="9">
    <location>
        <begin position="122"/>
        <end position="415"/>
    </location>
</feature>
<keyword evidence="11" id="KW-1185">Reference proteome</keyword>
<dbReference type="EMBL" id="CP002776">
    <property type="protein sequence ID" value="AEG31992.1"/>
    <property type="molecule type" value="Genomic_DNA"/>
</dbReference>
<accession>F6D8Z2</accession>
<keyword evidence="5 8" id="KW-1133">Transmembrane helix</keyword>
<dbReference type="eggNOG" id="COG0651">
    <property type="taxonomic scope" value="Bacteria"/>
</dbReference>
<organism evidence="10 11">
    <name type="scientific">Thiomicrospira cyclica (strain DSM 14477 / JCM 11371 / ALM1)</name>
    <name type="common">Thioalkalimicrobium cyclicum</name>
    <dbReference type="NCBI Taxonomy" id="717773"/>
    <lineage>
        <taxon>Bacteria</taxon>
        <taxon>Pseudomonadati</taxon>
        <taxon>Pseudomonadota</taxon>
        <taxon>Gammaproteobacteria</taxon>
        <taxon>Thiotrichales</taxon>
        <taxon>Piscirickettsiaceae</taxon>
        <taxon>Thiomicrospira</taxon>
    </lineage>
</organism>
<evidence type="ECO:0000313" key="10">
    <source>
        <dbReference type="EMBL" id="AEG31992.1"/>
    </source>
</evidence>
<evidence type="ECO:0000256" key="2">
    <source>
        <dbReference type="ARBA" id="ARBA00005346"/>
    </source>
</evidence>
<dbReference type="GO" id="GO:0005886">
    <property type="term" value="C:plasma membrane"/>
    <property type="evidence" value="ECO:0007669"/>
    <property type="project" value="UniProtKB-SubCell"/>
</dbReference>
<dbReference type="STRING" id="717773.Thicy_1225"/>
<evidence type="ECO:0000256" key="8">
    <source>
        <dbReference type="SAM" id="Phobius"/>
    </source>
</evidence>
<evidence type="ECO:0000256" key="1">
    <source>
        <dbReference type="ARBA" id="ARBA00004651"/>
    </source>
</evidence>
<feature type="transmembrane region" description="Helical" evidence="8">
    <location>
        <begin position="264"/>
        <end position="282"/>
    </location>
</feature>
<dbReference type="OrthoDB" id="9768329at2"/>
<dbReference type="HOGENOM" id="CLU_007100_9_5_6"/>
<dbReference type="RefSeq" id="WP_013835768.1">
    <property type="nucleotide sequence ID" value="NC_015581.1"/>
</dbReference>
<dbReference type="InterPro" id="IPR001750">
    <property type="entry name" value="ND/Mrp_TM"/>
</dbReference>